<name>A0A839IPW8_9GAMM</name>
<gene>
    <name evidence="6" type="ORF">H4O21_10190</name>
</gene>
<evidence type="ECO:0000256" key="3">
    <source>
        <dbReference type="ARBA" id="ARBA00023004"/>
    </source>
</evidence>
<dbReference type="Gene3D" id="3.60.21.10">
    <property type="match status" value="1"/>
</dbReference>
<dbReference type="EMBL" id="JACJFM010000010">
    <property type="protein sequence ID" value="MBB1486981.1"/>
    <property type="molecule type" value="Genomic_DNA"/>
</dbReference>
<keyword evidence="3" id="KW-0408">Iron</keyword>
<dbReference type="InterPro" id="IPR029052">
    <property type="entry name" value="Metallo-depent_PP-like"/>
</dbReference>
<evidence type="ECO:0000313" key="6">
    <source>
        <dbReference type="EMBL" id="MBB1486981.1"/>
    </source>
</evidence>
<keyword evidence="1" id="KW-0479">Metal-binding</keyword>
<comment type="similarity">
    <text evidence="4">Belongs to the cyclic nucleotide phosphodiesterase class-III family.</text>
</comment>
<comment type="caution">
    <text evidence="6">The sequence shown here is derived from an EMBL/GenBank/DDBJ whole genome shotgun (WGS) entry which is preliminary data.</text>
</comment>
<sequence>MPLNTDTTRPDSTLSVIQLTDLHLLADPQAEFKGQYPWQNLVRIIERIGQNGWPDLFLLTGDLSQDESEASYRMLFDLMQSTGTAWYWLPGNHDDTTLMEQLHPIHQSVTLGQWQWLLLDSQSGSPHGELNTEQQQWLQQQLATPQAQWQAIALHHQPLLVGPERQGNSHQTSMDDDEHIGGIDSIPLRDQGWLWHTLSQYPQVRGVICGHVHQAHTICHQGLTLYTSPATSIQFASGINEFQLDSKLNPGYRQLYLTTDGRIESHVCRLS</sequence>
<evidence type="ECO:0000256" key="4">
    <source>
        <dbReference type="ARBA" id="ARBA00025742"/>
    </source>
</evidence>
<dbReference type="RefSeq" id="WP_182808761.1">
    <property type="nucleotide sequence ID" value="NZ_JACJFM010000010.1"/>
</dbReference>
<dbReference type="Proteomes" id="UP000565262">
    <property type="component" value="Unassembled WGS sequence"/>
</dbReference>
<reference evidence="6 7" key="1">
    <citation type="submission" date="2020-08" db="EMBL/GenBank/DDBJ databases">
        <title>Oceanospirillum sp. nov. isolated from marine sediment.</title>
        <authorList>
            <person name="Ji X."/>
        </authorList>
    </citation>
    <scope>NUCLEOTIDE SEQUENCE [LARGE SCALE GENOMIC DNA]</scope>
    <source>
        <strain evidence="6 7">D5</strain>
    </source>
</reference>
<dbReference type="SUPFAM" id="SSF56300">
    <property type="entry name" value="Metallo-dependent phosphatases"/>
    <property type="match status" value="1"/>
</dbReference>
<dbReference type="InterPro" id="IPR004843">
    <property type="entry name" value="Calcineurin-like_PHP"/>
</dbReference>
<dbReference type="GO" id="GO:0046872">
    <property type="term" value="F:metal ion binding"/>
    <property type="evidence" value="ECO:0007669"/>
    <property type="project" value="UniProtKB-KW"/>
</dbReference>
<feature type="domain" description="Calcineurin-like phosphoesterase" evidence="5">
    <location>
        <begin position="15"/>
        <end position="214"/>
    </location>
</feature>
<evidence type="ECO:0000256" key="1">
    <source>
        <dbReference type="ARBA" id="ARBA00022723"/>
    </source>
</evidence>
<dbReference type="InterPro" id="IPR050884">
    <property type="entry name" value="CNP_phosphodiesterase-III"/>
</dbReference>
<proteinExistence type="inferred from homology"/>
<dbReference type="PANTHER" id="PTHR42988">
    <property type="entry name" value="PHOSPHOHYDROLASE"/>
    <property type="match status" value="1"/>
</dbReference>
<dbReference type="GO" id="GO:0016787">
    <property type="term" value="F:hydrolase activity"/>
    <property type="evidence" value="ECO:0007669"/>
    <property type="project" value="UniProtKB-KW"/>
</dbReference>
<protein>
    <submittedName>
        <fullName evidence="6">Metallophosphoesterase</fullName>
    </submittedName>
</protein>
<evidence type="ECO:0000259" key="5">
    <source>
        <dbReference type="Pfam" id="PF00149"/>
    </source>
</evidence>
<keyword evidence="2" id="KW-0378">Hydrolase</keyword>
<keyword evidence="7" id="KW-1185">Reference proteome</keyword>
<dbReference type="Pfam" id="PF00149">
    <property type="entry name" value="Metallophos"/>
    <property type="match status" value="1"/>
</dbReference>
<dbReference type="AlphaFoldDB" id="A0A839IPW8"/>
<evidence type="ECO:0000313" key="7">
    <source>
        <dbReference type="Proteomes" id="UP000565262"/>
    </source>
</evidence>
<dbReference type="PANTHER" id="PTHR42988:SF2">
    <property type="entry name" value="CYCLIC NUCLEOTIDE PHOSPHODIESTERASE CBUA0032-RELATED"/>
    <property type="match status" value="1"/>
</dbReference>
<organism evidence="6 7">
    <name type="scientific">Oceanospirillum sediminis</name>
    <dbReference type="NCBI Taxonomy" id="2760088"/>
    <lineage>
        <taxon>Bacteria</taxon>
        <taxon>Pseudomonadati</taxon>
        <taxon>Pseudomonadota</taxon>
        <taxon>Gammaproteobacteria</taxon>
        <taxon>Oceanospirillales</taxon>
        <taxon>Oceanospirillaceae</taxon>
        <taxon>Oceanospirillum</taxon>
    </lineage>
</organism>
<evidence type="ECO:0000256" key="2">
    <source>
        <dbReference type="ARBA" id="ARBA00022801"/>
    </source>
</evidence>
<accession>A0A839IPW8</accession>